<keyword evidence="14" id="KW-1185">Reference proteome</keyword>
<evidence type="ECO:0000256" key="8">
    <source>
        <dbReference type="PROSITE-ProRule" id="PRU01360"/>
    </source>
</evidence>
<organism evidence="13 14">
    <name type="scientific">Rhodanobacter glycinis</name>
    <dbReference type="NCBI Taxonomy" id="582702"/>
    <lineage>
        <taxon>Bacteria</taxon>
        <taxon>Pseudomonadati</taxon>
        <taxon>Pseudomonadota</taxon>
        <taxon>Gammaproteobacteria</taxon>
        <taxon>Lysobacterales</taxon>
        <taxon>Rhodanobacteraceae</taxon>
        <taxon>Rhodanobacter</taxon>
    </lineage>
</organism>
<dbReference type="Gene3D" id="2.170.130.10">
    <property type="entry name" value="TonB-dependent receptor, plug domain"/>
    <property type="match status" value="1"/>
</dbReference>
<dbReference type="Pfam" id="PF07715">
    <property type="entry name" value="Plug"/>
    <property type="match status" value="1"/>
</dbReference>
<dbReference type="Proteomes" id="UP000198725">
    <property type="component" value="Unassembled WGS sequence"/>
</dbReference>
<reference evidence="14" key="1">
    <citation type="submission" date="2016-10" db="EMBL/GenBank/DDBJ databases">
        <authorList>
            <person name="Varghese N."/>
            <person name="Submissions S."/>
        </authorList>
    </citation>
    <scope>NUCLEOTIDE SEQUENCE [LARGE SCALE GENOMIC DNA]</scope>
    <source>
        <strain evidence="14">MO64</strain>
    </source>
</reference>
<dbReference type="AlphaFoldDB" id="A0A1I4ETK5"/>
<evidence type="ECO:0000256" key="5">
    <source>
        <dbReference type="ARBA" id="ARBA00023077"/>
    </source>
</evidence>
<sequence length="785" mass="84473">MMAVLVSCPALATAQVKQLGEVVVIGVTPLPGLSVPASQVPLNTQSAQADDISRIHGQSLTNLLEDNFQGVNITQSQGNPWQGNLYFHGFTLSPLLGSPSGISVYVDGVRQNEPFAGTMNWEAMPDFAIRNVTLIPSSNPLYGLNTLGGVLVLQTKSGFTDPGGSFDVSGGSWGRIQVGADFGVHGDHFAFYAGVGSDYESGWREFSPSRVRQVFLRGDWRPDDATDIALSYTGTHATLYGTQTIPVEWAGTPESAFTWPDYFINNLSQLNLRGSRQIGSSWSLQADAYLRISQQRGFDSNTNDHDDYDEDEDGPLSHAANGPFDTDSVGQYYNSGLAPAYDPLDPAATINNVPGSNVLSNVHSRGYGGSVQAVNQGRIGGLDNQFALGVSLDASTSHYDQVGQPAYFPYDVALRGHTLGLIPFGEIPLSTDAATGTRNVGVYFLDVLSLADAVQATVGGRYDYSRIGISDLTGEAPDINGRNTFHRFNPSLGLTWAVTHGLGAYINYDEGMRTPTPIELECASPEAPCTLPNAFTGDPPLKPVIAHTFSAGLRGAFASGHLHWNVSPYYSRVSNDILTIFTGGSSQGYFANVPKTVRKGVDVGMGGQLGRFEWQANYGFLEATYGAPFEERSGDNSSADDDGVIRVVPGDRLPGVPRHTFTLAARYHFAWKWAFGGHVRAYSGQYAVGDENNQDDHGQVPGYALLDLDITWQAARHLSLFAKVQNVFDRRYFISGQLSDNVFDTPQRLIDATGPGTSTLFVAPGAPRGCFVGLSYRFGLAGDDD</sequence>
<comment type="similarity">
    <text evidence="8 9">Belongs to the TonB-dependent receptor family.</text>
</comment>
<evidence type="ECO:0000256" key="3">
    <source>
        <dbReference type="ARBA" id="ARBA00022452"/>
    </source>
</evidence>
<evidence type="ECO:0000256" key="1">
    <source>
        <dbReference type="ARBA" id="ARBA00004571"/>
    </source>
</evidence>
<keyword evidence="5 9" id="KW-0798">TonB box</keyword>
<dbReference type="PANTHER" id="PTHR30069">
    <property type="entry name" value="TONB-DEPENDENT OUTER MEMBRANE RECEPTOR"/>
    <property type="match status" value="1"/>
</dbReference>
<evidence type="ECO:0000256" key="2">
    <source>
        <dbReference type="ARBA" id="ARBA00022448"/>
    </source>
</evidence>
<accession>A0A1I4ETK5</accession>
<feature type="region of interest" description="Disordered" evidence="10">
    <location>
        <begin position="297"/>
        <end position="323"/>
    </location>
</feature>
<keyword evidence="2 8" id="KW-0813">Transport</keyword>
<dbReference type="Gene3D" id="2.40.170.20">
    <property type="entry name" value="TonB-dependent receptor, beta-barrel domain"/>
    <property type="match status" value="1"/>
</dbReference>
<keyword evidence="6 8" id="KW-0472">Membrane</keyword>
<evidence type="ECO:0000313" key="13">
    <source>
        <dbReference type="EMBL" id="SFL08639.1"/>
    </source>
</evidence>
<proteinExistence type="inferred from homology"/>
<dbReference type="InterPro" id="IPR037066">
    <property type="entry name" value="Plug_dom_sf"/>
</dbReference>
<evidence type="ECO:0000256" key="7">
    <source>
        <dbReference type="ARBA" id="ARBA00023237"/>
    </source>
</evidence>
<evidence type="ECO:0000256" key="9">
    <source>
        <dbReference type="RuleBase" id="RU003357"/>
    </source>
</evidence>
<dbReference type="RefSeq" id="WP_175481579.1">
    <property type="nucleotide sequence ID" value="NZ_FOSR01000014.1"/>
</dbReference>
<keyword evidence="13" id="KW-0675">Receptor</keyword>
<dbReference type="PANTHER" id="PTHR30069:SF39">
    <property type="entry name" value="BLL6183 PROTEIN"/>
    <property type="match status" value="1"/>
</dbReference>
<dbReference type="Pfam" id="PF00593">
    <property type="entry name" value="TonB_dep_Rec_b-barrel"/>
    <property type="match status" value="1"/>
</dbReference>
<evidence type="ECO:0000256" key="10">
    <source>
        <dbReference type="SAM" id="MobiDB-lite"/>
    </source>
</evidence>
<evidence type="ECO:0000259" key="12">
    <source>
        <dbReference type="Pfam" id="PF07715"/>
    </source>
</evidence>
<dbReference type="GO" id="GO:0044718">
    <property type="term" value="P:siderophore transmembrane transport"/>
    <property type="evidence" value="ECO:0007669"/>
    <property type="project" value="TreeGrafter"/>
</dbReference>
<evidence type="ECO:0000256" key="4">
    <source>
        <dbReference type="ARBA" id="ARBA00022692"/>
    </source>
</evidence>
<gene>
    <name evidence="13" type="ORF">SAMN05192579_1147</name>
</gene>
<keyword evidence="3 8" id="KW-1134">Transmembrane beta strand</keyword>
<dbReference type="InterPro" id="IPR036942">
    <property type="entry name" value="Beta-barrel_TonB_sf"/>
</dbReference>
<dbReference type="InterPro" id="IPR039426">
    <property type="entry name" value="TonB-dep_rcpt-like"/>
</dbReference>
<keyword evidence="7 8" id="KW-0998">Cell outer membrane</keyword>
<comment type="subcellular location">
    <subcellularLocation>
        <location evidence="1 8">Cell outer membrane</location>
        <topology evidence="1 8">Multi-pass membrane protein</topology>
    </subcellularLocation>
</comment>
<dbReference type="GO" id="GO:0009279">
    <property type="term" value="C:cell outer membrane"/>
    <property type="evidence" value="ECO:0007669"/>
    <property type="project" value="UniProtKB-SubCell"/>
</dbReference>
<keyword evidence="4 8" id="KW-0812">Transmembrane</keyword>
<dbReference type="InterPro" id="IPR012910">
    <property type="entry name" value="Plug_dom"/>
</dbReference>
<dbReference type="InterPro" id="IPR000531">
    <property type="entry name" value="Beta-barrel_TonB"/>
</dbReference>
<dbReference type="SUPFAM" id="SSF56935">
    <property type="entry name" value="Porins"/>
    <property type="match status" value="1"/>
</dbReference>
<evidence type="ECO:0000313" key="14">
    <source>
        <dbReference type="Proteomes" id="UP000198725"/>
    </source>
</evidence>
<dbReference type="EMBL" id="FOSR01000014">
    <property type="protein sequence ID" value="SFL08639.1"/>
    <property type="molecule type" value="Genomic_DNA"/>
</dbReference>
<dbReference type="PROSITE" id="PS52016">
    <property type="entry name" value="TONB_DEPENDENT_REC_3"/>
    <property type="match status" value="1"/>
</dbReference>
<protein>
    <submittedName>
        <fullName evidence="13">Outer membrane receptor proteins, mostly Fe transport</fullName>
    </submittedName>
</protein>
<feature type="domain" description="TonB-dependent receptor plug" evidence="12">
    <location>
        <begin position="38"/>
        <end position="150"/>
    </location>
</feature>
<evidence type="ECO:0000256" key="6">
    <source>
        <dbReference type="ARBA" id="ARBA00023136"/>
    </source>
</evidence>
<name>A0A1I4ETK5_9GAMM</name>
<dbReference type="GO" id="GO:0015344">
    <property type="term" value="F:siderophore uptake transmembrane transporter activity"/>
    <property type="evidence" value="ECO:0007669"/>
    <property type="project" value="TreeGrafter"/>
</dbReference>
<feature type="domain" description="TonB-dependent receptor-like beta-barrel" evidence="11">
    <location>
        <begin position="219"/>
        <end position="727"/>
    </location>
</feature>
<evidence type="ECO:0000259" key="11">
    <source>
        <dbReference type="Pfam" id="PF00593"/>
    </source>
</evidence>